<organism evidence="1 2">
    <name type="scientific">Chaenocephalus aceratus</name>
    <name type="common">Blackfin icefish</name>
    <name type="synonym">Chaenichthys aceratus</name>
    <dbReference type="NCBI Taxonomy" id="36190"/>
    <lineage>
        <taxon>Eukaryota</taxon>
        <taxon>Metazoa</taxon>
        <taxon>Chordata</taxon>
        <taxon>Craniata</taxon>
        <taxon>Vertebrata</taxon>
        <taxon>Euteleostomi</taxon>
        <taxon>Actinopterygii</taxon>
        <taxon>Neopterygii</taxon>
        <taxon>Teleostei</taxon>
        <taxon>Neoteleostei</taxon>
        <taxon>Acanthomorphata</taxon>
        <taxon>Eupercaria</taxon>
        <taxon>Perciformes</taxon>
        <taxon>Notothenioidei</taxon>
        <taxon>Channichthyidae</taxon>
        <taxon>Chaenocephalus</taxon>
    </lineage>
</organism>
<accession>A0ACB9XPJ9</accession>
<keyword evidence="2" id="KW-1185">Reference proteome</keyword>
<name>A0ACB9XPJ9_CHAAC</name>
<proteinExistence type="predicted"/>
<evidence type="ECO:0000313" key="2">
    <source>
        <dbReference type="Proteomes" id="UP001057452"/>
    </source>
</evidence>
<gene>
    <name evidence="1" type="ORF">KUCAC02_022795</name>
</gene>
<feature type="non-terminal residue" evidence="1">
    <location>
        <position position="1"/>
    </location>
</feature>
<feature type="non-terminal residue" evidence="1">
    <location>
        <position position="88"/>
    </location>
</feature>
<sequence length="88" mass="9628">EQGELTPPPPPRFLHIHNVLGSAAVCENSHPLQGSFLYQCLCSDCLNTDLITIKWRLLWNGPQNQWLTALLSVPEASQLPAVGLAAEP</sequence>
<dbReference type="EMBL" id="CM043788">
    <property type="protein sequence ID" value="KAI4828717.1"/>
    <property type="molecule type" value="Genomic_DNA"/>
</dbReference>
<protein>
    <submittedName>
        <fullName evidence="1">Uncharacterized protein</fullName>
    </submittedName>
</protein>
<evidence type="ECO:0000313" key="1">
    <source>
        <dbReference type="EMBL" id="KAI4828717.1"/>
    </source>
</evidence>
<dbReference type="Proteomes" id="UP001057452">
    <property type="component" value="Chromosome 4"/>
</dbReference>
<comment type="caution">
    <text evidence="1">The sequence shown here is derived from an EMBL/GenBank/DDBJ whole genome shotgun (WGS) entry which is preliminary data.</text>
</comment>
<reference evidence="1" key="1">
    <citation type="submission" date="2022-05" db="EMBL/GenBank/DDBJ databases">
        <title>Chromosome-level genome of Chaenocephalus aceratus.</title>
        <authorList>
            <person name="Park H."/>
        </authorList>
    </citation>
    <scope>NUCLEOTIDE SEQUENCE</scope>
    <source>
        <strain evidence="1">KU_202001</strain>
    </source>
</reference>